<name>A0A2G5U0G0_9PELO</name>
<reference evidence="3" key="1">
    <citation type="submission" date="2017-10" db="EMBL/GenBank/DDBJ databases">
        <title>Rapid genome shrinkage in a self-fertile nematode reveals novel sperm competition proteins.</title>
        <authorList>
            <person name="Yin D."/>
            <person name="Schwarz E.M."/>
            <person name="Thomas C.G."/>
            <person name="Felde R.L."/>
            <person name="Korf I.F."/>
            <person name="Cutter A.D."/>
            <person name="Schartner C.M."/>
            <person name="Ralston E.J."/>
            <person name="Meyer B.J."/>
            <person name="Haag E.S."/>
        </authorList>
    </citation>
    <scope>NUCLEOTIDE SEQUENCE [LARGE SCALE GENOMIC DNA]</scope>
    <source>
        <strain evidence="3">JU1422</strain>
    </source>
</reference>
<accession>A0A2G5U0G0</accession>
<gene>
    <name evidence="2" type="primary">Cnig_chr_IV.g13161</name>
    <name evidence="2" type="ORF">B9Z55_013161</name>
</gene>
<comment type="caution">
    <text evidence="2">The sequence shown here is derived from an EMBL/GenBank/DDBJ whole genome shotgun (WGS) entry which is preliminary data.</text>
</comment>
<evidence type="ECO:0000256" key="1">
    <source>
        <dbReference type="SAM" id="MobiDB-lite"/>
    </source>
</evidence>
<dbReference type="EMBL" id="PDUG01000004">
    <property type="protein sequence ID" value="PIC33039.1"/>
    <property type="molecule type" value="Genomic_DNA"/>
</dbReference>
<keyword evidence="3" id="KW-1185">Reference proteome</keyword>
<protein>
    <submittedName>
        <fullName evidence="2">Uncharacterized protein</fullName>
    </submittedName>
</protein>
<evidence type="ECO:0000313" key="3">
    <source>
        <dbReference type="Proteomes" id="UP000230233"/>
    </source>
</evidence>
<dbReference type="Proteomes" id="UP000230233">
    <property type="component" value="Chromosome IV"/>
</dbReference>
<organism evidence="2 3">
    <name type="scientific">Caenorhabditis nigoni</name>
    <dbReference type="NCBI Taxonomy" id="1611254"/>
    <lineage>
        <taxon>Eukaryota</taxon>
        <taxon>Metazoa</taxon>
        <taxon>Ecdysozoa</taxon>
        <taxon>Nematoda</taxon>
        <taxon>Chromadorea</taxon>
        <taxon>Rhabditida</taxon>
        <taxon>Rhabditina</taxon>
        <taxon>Rhabditomorpha</taxon>
        <taxon>Rhabditoidea</taxon>
        <taxon>Rhabditidae</taxon>
        <taxon>Peloderinae</taxon>
        <taxon>Caenorhabditis</taxon>
    </lineage>
</organism>
<proteinExistence type="predicted"/>
<feature type="region of interest" description="Disordered" evidence="1">
    <location>
        <begin position="35"/>
        <end position="54"/>
    </location>
</feature>
<sequence length="100" mass="12019">MIADYRWTASRTDYHVHPDQFGLTRRRIMLETQKKEQRLEKSESRQDKAQQKEKQDYASLILTDVLEVSGLKWEDMHLTQLKESKKKKKHYSINQLKLEG</sequence>
<evidence type="ECO:0000313" key="2">
    <source>
        <dbReference type="EMBL" id="PIC33039.1"/>
    </source>
</evidence>
<dbReference type="AlphaFoldDB" id="A0A2G5U0G0"/>